<sequence length="108" mass="11865">MKRASDSDFDSDDDLDREIDEIVNVVPAESRPSTSGAQAAHTKPLAKCARHSVSDSDDDLNREIVDVVAAESKLFGCHCHRAVRLKVDLLDLNSYQYVSAQTSNFNGI</sequence>
<evidence type="ECO:0000313" key="2">
    <source>
        <dbReference type="EMBL" id="KAL0007667.1"/>
    </source>
</evidence>
<feature type="region of interest" description="Disordered" evidence="1">
    <location>
        <begin position="24"/>
        <end position="56"/>
    </location>
</feature>
<evidence type="ECO:0000313" key="3">
    <source>
        <dbReference type="Proteomes" id="UP001459277"/>
    </source>
</evidence>
<protein>
    <submittedName>
        <fullName evidence="2">Uncharacterized protein</fullName>
    </submittedName>
</protein>
<evidence type="ECO:0000256" key="1">
    <source>
        <dbReference type="SAM" id="MobiDB-lite"/>
    </source>
</evidence>
<keyword evidence="3" id="KW-1185">Reference proteome</keyword>
<dbReference type="AlphaFoldDB" id="A0AAW2DCU0"/>
<comment type="caution">
    <text evidence="2">The sequence shown here is derived from an EMBL/GenBank/DDBJ whole genome shotgun (WGS) entry which is preliminary data.</text>
</comment>
<accession>A0AAW2DCU0</accession>
<reference evidence="2 3" key="1">
    <citation type="submission" date="2024-01" db="EMBL/GenBank/DDBJ databases">
        <title>A telomere-to-telomere, gap-free genome of sweet tea (Lithocarpus litseifolius).</title>
        <authorList>
            <person name="Zhou J."/>
        </authorList>
    </citation>
    <scope>NUCLEOTIDE SEQUENCE [LARGE SCALE GENOMIC DNA]</scope>
    <source>
        <strain evidence="2">Zhou-2022a</strain>
        <tissue evidence="2">Leaf</tissue>
    </source>
</reference>
<gene>
    <name evidence="2" type="ORF">SO802_009169</name>
</gene>
<organism evidence="2 3">
    <name type="scientific">Lithocarpus litseifolius</name>
    <dbReference type="NCBI Taxonomy" id="425828"/>
    <lineage>
        <taxon>Eukaryota</taxon>
        <taxon>Viridiplantae</taxon>
        <taxon>Streptophyta</taxon>
        <taxon>Embryophyta</taxon>
        <taxon>Tracheophyta</taxon>
        <taxon>Spermatophyta</taxon>
        <taxon>Magnoliopsida</taxon>
        <taxon>eudicotyledons</taxon>
        <taxon>Gunneridae</taxon>
        <taxon>Pentapetalae</taxon>
        <taxon>rosids</taxon>
        <taxon>fabids</taxon>
        <taxon>Fagales</taxon>
        <taxon>Fagaceae</taxon>
        <taxon>Lithocarpus</taxon>
    </lineage>
</organism>
<name>A0AAW2DCU0_9ROSI</name>
<proteinExistence type="predicted"/>
<dbReference type="Proteomes" id="UP001459277">
    <property type="component" value="Unassembled WGS sequence"/>
</dbReference>
<dbReference type="EMBL" id="JAZDWU010000003">
    <property type="protein sequence ID" value="KAL0007667.1"/>
    <property type="molecule type" value="Genomic_DNA"/>
</dbReference>